<evidence type="ECO:0000256" key="3">
    <source>
        <dbReference type="ARBA" id="ARBA00022692"/>
    </source>
</evidence>
<keyword evidence="4 6" id="KW-1133">Transmembrane helix</keyword>
<feature type="domain" description="Major facilitator superfamily (MFS) profile" evidence="7">
    <location>
        <begin position="43"/>
        <end position="486"/>
    </location>
</feature>
<name>A0A5N6U4L9_ASPAV</name>
<feature type="transmembrane region" description="Helical" evidence="6">
    <location>
        <begin position="106"/>
        <end position="123"/>
    </location>
</feature>
<dbReference type="InterPro" id="IPR036259">
    <property type="entry name" value="MFS_trans_sf"/>
</dbReference>
<dbReference type="Pfam" id="PF07690">
    <property type="entry name" value="MFS_1"/>
    <property type="match status" value="1"/>
</dbReference>
<reference evidence="8 9" key="1">
    <citation type="submission" date="2019-04" db="EMBL/GenBank/DDBJ databases">
        <title>Friends and foes A comparative genomics study of 23 Aspergillus species from section Flavi.</title>
        <authorList>
            <consortium name="DOE Joint Genome Institute"/>
            <person name="Kjaerbolling I."/>
            <person name="Vesth T."/>
            <person name="Frisvad J.C."/>
            <person name="Nybo J.L."/>
            <person name="Theobald S."/>
            <person name="Kildgaard S."/>
            <person name="Isbrandt T."/>
            <person name="Kuo A."/>
            <person name="Sato A."/>
            <person name="Lyhne E.K."/>
            <person name="Kogle M.E."/>
            <person name="Wiebenga A."/>
            <person name="Kun R.S."/>
            <person name="Lubbers R.J."/>
            <person name="Makela M.R."/>
            <person name="Barry K."/>
            <person name="Chovatia M."/>
            <person name="Clum A."/>
            <person name="Daum C."/>
            <person name="Haridas S."/>
            <person name="He G."/>
            <person name="LaButti K."/>
            <person name="Lipzen A."/>
            <person name="Mondo S."/>
            <person name="Riley R."/>
            <person name="Salamov A."/>
            <person name="Simmons B.A."/>
            <person name="Magnuson J.K."/>
            <person name="Henrissat B."/>
            <person name="Mortensen U.H."/>
            <person name="Larsen T.O."/>
            <person name="Devries R.P."/>
            <person name="Grigoriev I.V."/>
            <person name="Machida M."/>
            <person name="Baker S.E."/>
            <person name="Andersen M.R."/>
        </authorList>
    </citation>
    <scope>NUCLEOTIDE SEQUENCE [LARGE SCALE GENOMIC DNA]</scope>
    <source>
        <strain evidence="8 9">IBT 18842</strain>
    </source>
</reference>
<organism evidence="8 9">
    <name type="scientific">Aspergillus avenaceus</name>
    <dbReference type="NCBI Taxonomy" id="36643"/>
    <lineage>
        <taxon>Eukaryota</taxon>
        <taxon>Fungi</taxon>
        <taxon>Dikarya</taxon>
        <taxon>Ascomycota</taxon>
        <taxon>Pezizomycotina</taxon>
        <taxon>Eurotiomycetes</taxon>
        <taxon>Eurotiomycetidae</taxon>
        <taxon>Eurotiales</taxon>
        <taxon>Aspergillaceae</taxon>
        <taxon>Aspergillus</taxon>
        <taxon>Aspergillus subgen. Circumdati</taxon>
    </lineage>
</organism>
<dbReference type="PROSITE" id="PS50850">
    <property type="entry name" value="MFS"/>
    <property type="match status" value="1"/>
</dbReference>
<sequence>MPRQHVAAVECQIENDDAATRYNMRVANEIIEQIGFGRYQWHMFITCGFGFLVDQMLPVALGLVLPQITKQWEIKYPEMMTVSVFAGLLVGSVFCGPLVDMFGRRSVWMVSLFGVTLFTMVMAASPNHIVFAIICALQHMFTGGNLAIDLTVYVENLPKSKDFILTAVASWWALGSALGGLIAWPLIEHFSCPIGTTPTQCKSSDNMGWRYQYIVIGGLSLIMALVRTLVLPMEESPKWLIAQGRFQEAVVAFRKIAGMNKREIDISVEMFQSLHPPLMTSSKMQRTMAHIRALFVPKRLALSTTSVIVLWMCMGVAYPTYTVFLPVYLANNGAHLGSGSTFQTYRDYTISSTVGIFGPLVSAFLVNIRLLGRRRSMAITAIFTAAFAGGFTSVRTEGANIAFSSMVNFGQHAFYSILYSYTPEVMPTAHRGTGCGLAMACGRTASLACPFIATFTDLKTSIPIWVCVGLYAVMACLSLLLPYEPKEFSSADRW</sequence>
<keyword evidence="2" id="KW-0813">Transport</keyword>
<dbReference type="AlphaFoldDB" id="A0A5N6U4L9"/>
<evidence type="ECO:0000256" key="1">
    <source>
        <dbReference type="ARBA" id="ARBA00004141"/>
    </source>
</evidence>
<dbReference type="SUPFAM" id="SSF103473">
    <property type="entry name" value="MFS general substrate transporter"/>
    <property type="match status" value="1"/>
</dbReference>
<proteinExistence type="predicted"/>
<evidence type="ECO:0000256" key="2">
    <source>
        <dbReference type="ARBA" id="ARBA00022448"/>
    </source>
</evidence>
<feature type="transmembrane region" description="Helical" evidence="6">
    <location>
        <begin position="308"/>
        <end position="328"/>
    </location>
</feature>
<dbReference type="PANTHER" id="PTHR23511">
    <property type="entry name" value="SYNAPTIC VESICLE GLYCOPROTEIN 2"/>
    <property type="match status" value="1"/>
</dbReference>
<dbReference type="OrthoDB" id="3936150at2759"/>
<feature type="transmembrane region" description="Helical" evidence="6">
    <location>
        <begin position="80"/>
        <end position="99"/>
    </location>
</feature>
<evidence type="ECO:0000256" key="5">
    <source>
        <dbReference type="ARBA" id="ARBA00023136"/>
    </source>
</evidence>
<protein>
    <submittedName>
        <fullName evidence="8">Major facilitator superfamily domain-containing protein</fullName>
    </submittedName>
</protein>
<feature type="transmembrane region" description="Helical" evidence="6">
    <location>
        <begin position="211"/>
        <end position="230"/>
    </location>
</feature>
<feature type="transmembrane region" description="Helical" evidence="6">
    <location>
        <begin position="129"/>
        <end position="151"/>
    </location>
</feature>
<accession>A0A5N6U4L9</accession>
<dbReference type="GO" id="GO:0022857">
    <property type="term" value="F:transmembrane transporter activity"/>
    <property type="evidence" value="ECO:0007669"/>
    <property type="project" value="InterPro"/>
</dbReference>
<feature type="transmembrane region" description="Helical" evidence="6">
    <location>
        <begin position="348"/>
        <end position="366"/>
    </location>
</feature>
<evidence type="ECO:0000256" key="6">
    <source>
        <dbReference type="SAM" id="Phobius"/>
    </source>
</evidence>
<dbReference type="CDD" id="cd17316">
    <property type="entry name" value="MFS_SV2_like"/>
    <property type="match status" value="1"/>
</dbReference>
<evidence type="ECO:0000313" key="8">
    <source>
        <dbReference type="EMBL" id="KAE8153359.1"/>
    </source>
</evidence>
<keyword evidence="5 6" id="KW-0472">Membrane</keyword>
<dbReference type="GO" id="GO:0016020">
    <property type="term" value="C:membrane"/>
    <property type="evidence" value="ECO:0007669"/>
    <property type="project" value="UniProtKB-SubCell"/>
</dbReference>
<evidence type="ECO:0000256" key="4">
    <source>
        <dbReference type="ARBA" id="ARBA00022989"/>
    </source>
</evidence>
<comment type="subcellular location">
    <subcellularLocation>
        <location evidence="1">Membrane</location>
        <topology evidence="1">Multi-pass membrane protein</topology>
    </subcellularLocation>
</comment>
<evidence type="ECO:0000259" key="7">
    <source>
        <dbReference type="PROSITE" id="PS50850"/>
    </source>
</evidence>
<feature type="transmembrane region" description="Helical" evidence="6">
    <location>
        <begin position="462"/>
        <end position="483"/>
    </location>
</feature>
<dbReference type="PANTHER" id="PTHR23511:SF4">
    <property type="entry name" value="MAJOR FACILITATOR SUPERFAMILY (MFS) PROFILE DOMAIN-CONTAINING PROTEIN"/>
    <property type="match status" value="1"/>
</dbReference>
<dbReference type="InterPro" id="IPR011701">
    <property type="entry name" value="MFS"/>
</dbReference>
<evidence type="ECO:0000313" key="9">
    <source>
        <dbReference type="Proteomes" id="UP000325780"/>
    </source>
</evidence>
<feature type="transmembrane region" description="Helical" evidence="6">
    <location>
        <begin position="163"/>
        <end position="187"/>
    </location>
</feature>
<dbReference type="EMBL" id="ML742040">
    <property type="protein sequence ID" value="KAE8153359.1"/>
    <property type="molecule type" value="Genomic_DNA"/>
</dbReference>
<dbReference type="Proteomes" id="UP000325780">
    <property type="component" value="Unassembled WGS sequence"/>
</dbReference>
<gene>
    <name evidence="8" type="ORF">BDV25DRAFT_169016</name>
</gene>
<dbReference type="Gene3D" id="1.20.1250.20">
    <property type="entry name" value="MFS general substrate transporter like domains"/>
    <property type="match status" value="1"/>
</dbReference>
<keyword evidence="9" id="KW-1185">Reference proteome</keyword>
<feature type="transmembrane region" description="Helical" evidence="6">
    <location>
        <begin position="43"/>
        <end position="68"/>
    </location>
</feature>
<dbReference type="InterPro" id="IPR020846">
    <property type="entry name" value="MFS_dom"/>
</dbReference>
<keyword evidence="3 6" id="KW-0812">Transmembrane</keyword>